<dbReference type="SMART" id="SM00209">
    <property type="entry name" value="TSP1"/>
    <property type="match status" value="1"/>
</dbReference>
<dbReference type="OMA" id="DCSENWG"/>
<gene>
    <name evidence="4" type="ordered locus">TP01_0984</name>
</gene>
<keyword evidence="5" id="KW-1185">Reference proteome</keyword>
<dbReference type="eggNOG" id="ENOG502QZUP">
    <property type="taxonomic scope" value="Eukaryota"/>
</dbReference>
<proteinExistence type="predicted"/>
<evidence type="ECO:0000259" key="3">
    <source>
        <dbReference type="Pfam" id="PF19035"/>
    </source>
</evidence>
<organism evidence="4 5">
    <name type="scientific">Theileria parva</name>
    <name type="common">East coast fever infection agent</name>
    <dbReference type="NCBI Taxonomy" id="5875"/>
    <lineage>
        <taxon>Eukaryota</taxon>
        <taxon>Sar</taxon>
        <taxon>Alveolata</taxon>
        <taxon>Apicomplexa</taxon>
        <taxon>Aconoidasida</taxon>
        <taxon>Piroplasmida</taxon>
        <taxon>Theileriidae</taxon>
        <taxon>Theileria</taxon>
    </lineage>
</organism>
<sequence length="382" mass="43453">MGSDVLTDEAEKLKELARSKGLLLPNLDEINPNVEREDYNLSIIDISNKFEGIYTLIQDIRGRKFKYDNLTNWNPFQFEYHHGCKPFFTKNIENFGYDPNTSNCKCPEKYFPCTLNHALSDISNWSNSIREENTDGPVEDLAIVVDGLQKIDIQGKSITKEGELTGLNESQGDSNLENQICKSSDVILCSSKGFVTQNTQWSDWSGCSTKCGPGIQERFRITYNENNYKLLKESRACELAKCPYKYASDGAKCVLTKTKTYARLDDQFDPSYQIAECECKEGERLCTSDEAYKSINGWISPFREYCDSELTKNQDSNILQKDIMDKGKEIFGKGLKIEFSDGFYFDCSENWGIGQPNDLHIYCKTGSPVLCTKESPIDYPEC</sequence>
<dbReference type="EMBL" id="AAGK01000001">
    <property type="protein sequence ID" value="EAN34222.1"/>
    <property type="molecule type" value="Genomic_DNA"/>
</dbReference>
<dbReference type="GO" id="GO:0005886">
    <property type="term" value="C:plasma membrane"/>
    <property type="evidence" value="ECO:0007669"/>
    <property type="project" value="UniProtKB-SubCell"/>
</dbReference>
<reference evidence="4 5" key="1">
    <citation type="journal article" date="2005" name="Science">
        <title>Genome sequence of Theileria parva, a bovine pathogen that transforms lymphocytes.</title>
        <authorList>
            <person name="Gardner M.J."/>
            <person name="Bishop R."/>
            <person name="Shah T."/>
            <person name="de Villiers E.P."/>
            <person name="Carlton J.M."/>
            <person name="Hall N."/>
            <person name="Ren Q."/>
            <person name="Paulsen I.T."/>
            <person name="Pain A."/>
            <person name="Berriman M."/>
            <person name="Wilson R.J.M."/>
            <person name="Sato S."/>
            <person name="Ralph S.A."/>
            <person name="Mann D.J."/>
            <person name="Xiong Z."/>
            <person name="Shallom S.J."/>
            <person name="Weidman J."/>
            <person name="Jiang L."/>
            <person name="Lynn J."/>
            <person name="Weaver B."/>
            <person name="Shoaibi A."/>
            <person name="Domingo A.R."/>
            <person name="Wasawo D."/>
            <person name="Crabtree J."/>
            <person name="Wortman J.R."/>
            <person name="Haas B."/>
            <person name="Angiuoli S.V."/>
            <person name="Creasy T.H."/>
            <person name="Lu C."/>
            <person name="Suh B."/>
            <person name="Silva J.C."/>
            <person name="Utterback T.R."/>
            <person name="Feldblyum T.V."/>
            <person name="Pertea M."/>
            <person name="Allen J."/>
            <person name="Nierman W.C."/>
            <person name="Taracha E.L.N."/>
            <person name="Salzberg S.L."/>
            <person name="White O.R."/>
            <person name="Fitzhugh H.A."/>
            <person name="Morzaria S."/>
            <person name="Venter J.C."/>
            <person name="Fraser C.M."/>
            <person name="Nene V."/>
        </authorList>
    </citation>
    <scope>NUCLEOTIDE SEQUENCE [LARGE SCALE GENOMIC DNA]</scope>
    <source>
        <strain evidence="4 5">Muguga</strain>
    </source>
</reference>
<evidence type="ECO:0000256" key="2">
    <source>
        <dbReference type="ARBA" id="ARBA00022475"/>
    </source>
</evidence>
<dbReference type="PROSITE" id="PS50092">
    <property type="entry name" value="TSP1"/>
    <property type="match status" value="1"/>
</dbReference>
<dbReference type="InterPro" id="IPR036383">
    <property type="entry name" value="TSP1_rpt_sf"/>
</dbReference>
<dbReference type="Pfam" id="PF19035">
    <property type="entry name" value="TSP1_CCN"/>
    <property type="match status" value="1"/>
</dbReference>
<comment type="subcellular location">
    <subcellularLocation>
        <location evidence="1">Cell membrane</location>
    </subcellularLocation>
</comment>
<evidence type="ECO:0000313" key="5">
    <source>
        <dbReference type="Proteomes" id="UP000001949"/>
    </source>
</evidence>
<keyword evidence="2" id="KW-1003">Cell membrane</keyword>
<dbReference type="AlphaFoldDB" id="Q4N736"/>
<dbReference type="VEuPathDB" id="PiroplasmaDB:TpMuguga_01g00984"/>
<dbReference type="GO" id="GO:0007165">
    <property type="term" value="P:signal transduction"/>
    <property type="evidence" value="ECO:0007669"/>
    <property type="project" value="InterPro"/>
</dbReference>
<name>Q4N736_THEPA</name>
<dbReference type="SUPFAM" id="SSF82895">
    <property type="entry name" value="TSP-1 type 1 repeat"/>
    <property type="match status" value="1"/>
</dbReference>
<dbReference type="InParanoid" id="Q4N736"/>
<dbReference type="InterPro" id="IPR000884">
    <property type="entry name" value="TSP1_rpt"/>
</dbReference>
<evidence type="ECO:0000256" key="1">
    <source>
        <dbReference type="ARBA" id="ARBA00004236"/>
    </source>
</evidence>
<dbReference type="Gene3D" id="2.20.100.10">
    <property type="entry name" value="Thrombospondin type-1 (TSP1) repeat"/>
    <property type="match status" value="1"/>
</dbReference>
<dbReference type="KEGG" id="tpv:TP01_0984"/>
<accession>Q4N736</accession>
<evidence type="ECO:0000313" key="4">
    <source>
        <dbReference type="EMBL" id="EAN34222.1"/>
    </source>
</evidence>
<feature type="domain" description="CCN TSP1" evidence="3">
    <location>
        <begin position="199"/>
        <end position="242"/>
    </location>
</feature>
<keyword evidence="2" id="KW-0472">Membrane</keyword>
<comment type="caution">
    <text evidence="4">The sequence shown here is derived from an EMBL/GenBank/DDBJ whole genome shotgun (WGS) entry which is preliminary data.</text>
</comment>
<protein>
    <recommendedName>
        <fullName evidence="3">CCN TSP1 domain-containing protein</fullName>
    </recommendedName>
</protein>
<dbReference type="Proteomes" id="UP000001949">
    <property type="component" value="Unassembled WGS sequence"/>
</dbReference>
<dbReference type="InterPro" id="IPR043973">
    <property type="entry name" value="TSP1_CCN"/>
</dbReference>
<dbReference type="GeneID" id="3503370"/>